<accession>A0AAN6G6V7</accession>
<keyword evidence="6" id="KW-1185">Reference proteome</keyword>
<evidence type="ECO:0000256" key="4">
    <source>
        <dbReference type="ARBA" id="ARBA00039977"/>
    </source>
</evidence>
<name>A0AAN6G6V7_9BASI</name>
<evidence type="ECO:0000256" key="3">
    <source>
        <dbReference type="ARBA" id="ARBA00023274"/>
    </source>
</evidence>
<dbReference type="PANTHER" id="PTHR12059:SF5">
    <property type="entry name" value="LARGE RIBOSOMAL SUBUNIT PROTEIN UL23M"/>
    <property type="match status" value="1"/>
</dbReference>
<dbReference type="InterPro" id="IPR012677">
    <property type="entry name" value="Nucleotide-bd_a/b_plait_sf"/>
</dbReference>
<proteinExistence type="inferred from homology"/>
<dbReference type="InterPro" id="IPR013025">
    <property type="entry name" value="Ribosomal_uL23-like"/>
</dbReference>
<protein>
    <recommendedName>
        <fullName evidence="4">Large ribosomal subunit protein uL23m</fullName>
    </recommendedName>
</protein>
<dbReference type="AlphaFoldDB" id="A0AAN6G6V7"/>
<comment type="caution">
    <text evidence="5">The sequence shown here is derived from an EMBL/GenBank/DDBJ whole genome shotgun (WGS) entry which is preliminary data.</text>
</comment>
<sequence length="602" mass="65562">MLTTTSARRSGARALTSAASASASAPLPASTSSSSSAALVAAMQLCRPACVPRSFATDASISAADQALPSADAKGAAAGTTGVGAASASASASPPQPSVRMLAEAGIIVSPARVKDRYRHTRQKGVTQQLLERLDNAKASASAIEVKASNLAPPLTAAPSPFADTVFPLHFRRARARLWTPTASEARQAEEADIAAWLRAQVASYADSLSSIPRKQAAFALLSLEEQLDLALLPTWQGLSAQEQASALLRARFEAIRKLGWRRGFSAGFPTFKAGTDTTNVTDADLRQQLQIPAIDDDAQAATRALIDAISIAKDDAATLAAQRELFRLDEARAWASWKAMPESIRAAEERDAWSNRDRSRVYIDNTPSSSVCLQKAARWFAEPQRAGPLNFLPNIIVRLVRNYTPPGQQYDVWKATFRVPLSMHKHALRSYLLAIYGLRTTWSRSMIYRTKLSRSVRHGGGLRPGKDRTYKKVEVGLLEPFLWPGVSTDFLQNRMLVHEMKVEAQRAYLKMTRTARWRARRAADPLHDNIAESLQHGSLDKGKAAQLASRKPIVLTKGGGVPTAKHGRILAMLLEKKRERQVAIREIIRGRTQVRAEATAV</sequence>
<evidence type="ECO:0000313" key="5">
    <source>
        <dbReference type="EMBL" id="KAK0524875.1"/>
    </source>
</evidence>
<evidence type="ECO:0000313" key="6">
    <source>
        <dbReference type="Proteomes" id="UP001176521"/>
    </source>
</evidence>
<gene>
    <name evidence="5" type="ORF">OC842_005689</name>
</gene>
<dbReference type="InterPro" id="IPR012678">
    <property type="entry name" value="Ribosomal_uL23/eL15/eS24_sf"/>
</dbReference>
<keyword evidence="2" id="KW-0689">Ribosomal protein</keyword>
<organism evidence="5 6">
    <name type="scientific">Tilletia horrida</name>
    <dbReference type="NCBI Taxonomy" id="155126"/>
    <lineage>
        <taxon>Eukaryota</taxon>
        <taxon>Fungi</taxon>
        <taxon>Dikarya</taxon>
        <taxon>Basidiomycota</taxon>
        <taxon>Ustilaginomycotina</taxon>
        <taxon>Exobasidiomycetes</taxon>
        <taxon>Tilletiales</taxon>
        <taxon>Tilletiaceae</taxon>
        <taxon>Tilletia</taxon>
    </lineage>
</organism>
<dbReference type="GO" id="GO:0005762">
    <property type="term" value="C:mitochondrial large ribosomal subunit"/>
    <property type="evidence" value="ECO:0007669"/>
    <property type="project" value="TreeGrafter"/>
</dbReference>
<reference evidence="5" key="1">
    <citation type="journal article" date="2023" name="PhytoFront">
        <title>Draft Genome Resources of Seven Strains of Tilletia horrida, Causal Agent of Kernel Smut of Rice.</title>
        <authorList>
            <person name="Khanal S."/>
            <person name="Antony Babu S."/>
            <person name="Zhou X.G."/>
        </authorList>
    </citation>
    <scope>NUCLEOTIDE SEQUENCE</scope>
    <source>
        <strain evidence="5">TX3</strain>
    </source>
</reference>
<dbReference type="EMBL" id="JAPDMQ010000428">
    <property type="protein sequence ID" value="KAK0524875.1"/>
    <property type="molecule type" value="Genomic_DNA"/>
</dbReference>
<dbReference type="GO" id="GO:0032543">
    <property type="term" value="P:mitochondrial translation"/>
    <property type="evidence" value="ECO:0007669"/>
    <property type="project" value="TreeGrafter"/>
</dbReference>
<comment type="similarity">
    <text evidence="1">Belongs to the universal ribosomal protein uL23 family.</text>
</comment>
<dbReference type="Gene3D" id="3.30.70.330">
    <property type="match status" value="1"/>
</dbReference>
<dbReference type="PANTHER" id="PTHR12059">
    <property type="entry name" value="RIBOSOMAL PROTEIN L23-RELATED"/>
    <property type="match status" value="1"/>
</dbReference>
<dbReference type="SUPFAM" id="SSF54189">
    <property type="entry name" value="Ribosomal proteins S24e, L23 and L15e"/>
    <property type="match status" value="1"/>
</dbReference>
<dbReference type="Proteomes" id="UP001176521">
    <property type="component" value="Unassembled WGS sequence"/>
</dbReference>
<evidence type="ECO:0000256" key="2">
    <source>
        <dbReference type="ARBA" id="ARBA00022980"/>
    </source>
</evidence>
<evidence type="ECO:0000256" key="1">
    <source>
        <dbReference type="ARBA" id="ARBA00006700"/>
    </source>
</evidence>
<keyword evidence="3" id="KW-0687">Ribonucleoprotein</keyword>
<dbReference type="GO" id="GO:0003735">
    <property type="term" value="F:structural constituent of ribosome"/>
    <property type="evidence" value="ECO:0007669"/>
    <property type="project" value="InterPro"/>
</dbReference>